<dbReference type="Gene3D" id="1.20.1260.10">
    <property type="match status" value="1"/>
</dbReference>
<keyword evidence="1" id="KW-0472">Membrane</keyword>
<reference evidence="4 5" key="1">
    <citation type="submission" date="2017-06" db="EMBL/GenBank/DDBJ databases">
        <authorList>
            <person name="Kim H.J."/>
            <person name="Triplett B.A."/>
        </authorList>
    </citation>
    <scope>NUCLEOTIDE SEQUENCE [LARGE SCALE GENOMIC DNA]</scope>
    <source>
        <strain evidence="4 5">DSM 43151</strain>
    </source>
</reference>
<evidence type="ECO:0000313" key="4">
    <source>
        <dbReference type="EMBL" id="SNS29051.1"/>
    </source>
</evidence>
<dbReference type="AlphaFoldDB" id="A0A239DB17"/>
<evidence type="ECO:0000256" key="1">
    <source>
        <dbReference type="SAM" id="Phobius"/>
    </source>
</evidence>
<keyword evidence="5" id="KW-1185">Reference proteome</keyword>
<keyword evidence="1" id="KW-0812">Transmembrane</keyword>
<keyword evidence="1" id="KW-1133">Transmembrane helix</keyword>
<dbReference type="PANTHER" id="PTHR38593">
    <property type="entry name" value="BLR2558 PROTEIN"/>
    <property type="match status" value="1"/>
</dbReference>
<accession>A0A239DB17</accession>
<evidence type="ECO:0000259" key="3">
    <source>
        <dbReference type="Pfam" id="PF13628"/>
    </source>
</evidence>
<name>A0A239DB17_9ACTN</name>
<dbReference type="OrthoDB" id="3674617at2"/>
<feature type="transmembrane region" description="Helical" evidence="1">
    <location>
        <begin position="232"/>
        <end position="252"/>
    </location>
</feature>
<feature type="signal peptide" evidence="2">
    <location>
        <begin position="1"/>
        <end position="27"/>
    </location>
</feature>
<sequence length="263" mass="28440">MSRWRHLTGLGFAVLSLVLLQPQAAWAEPGVPNPPNQLITDTGEGKVSAADIDFAKKVKLAGLWEIPAGEMAQDKSGDTRIQQIGKDIAAQHVVLDQMVTAAAKKLDIELPSKPNSDQQGWLGEMRAAEGKDFDQIYIDRLRAAHGKIFPAIATIRTSTRNDTIRKLAQRANQFVMTHLTLLESSGIVDFAALPTAPPPTTAQAVTTNTGNSTTALSTAGSNQQTSSMSTPLVVGVVVASFGVAFLVTRRMWPSSPRRRRYNR</sequence>
<feature type="chain" id="PRO_5012534342" evidence="2">
    <location>
        <begin position="28"/>
        <end position="263"/>
    </location>
</feature>
<evidence type="ECO:0000313" key="5">
    <source>
        <dbReference type="Proteomes" id="UP000198415"/>
    </source>
</evidence>
<protein>
    <submittedName>
        <fullName evidence="4">Predicted outer membrane protein</fullName>
    </submittedName>
</protein>
<dbReference type="Pfam" id="PF13628">
    <property type="entry name" value="DUF4142"/>
    <property type="match status" value="1"/>
</dbReference>
<dbReference type="PANTHER" id="PTHR38593:SF1">
    <property type="entry name" value="BLR2558 PROTEIN"/>
    <property type="match status" value="1"/>
</dbReference>
<dbReference type="InterPro" id="IPR025419">
    <property type="entry name" value="DUF4142"/>
</dbReference>
<evidence type="ECO:0000256" key="2">
    <source>
        <dbReference type="SAM" id="SignalP"/>
    </source>
</evidence>
<organism evidence="4 5">
    <name type="scientific">Actinoplanes regularis</name>
    <dbReference type="NCBI Taxonomy" id="52697"/>
    <lineage>
        <taxon>Bacteria</taxon>
        <taxon>Bacillati</taxon>
        <taxon>Actinomycetota</taxon>
        <taxon>Actinomycetes</taxon>
        <taxon>Micromonosporales</taxon>
        <taxon>Micromonosporaceae</taxon>
        <taxon>Actinoplanes</taxon>
    </lineage>
</organism>
<dbReference type="Proteomes" id="UP000198415">
    <property type="component" value="Unassembled WGS sequence"/>
</dbReference>
<feature type="domain" description="DUF4142" evidence="3">
    <location>
        <begin position="51"/>
        <end position="181"/>
    </location>
</feature>
<keyword evidence="2" id="KW-0732">Signal</keyword>
<dbReference type="InterPro" id="IPR012347">
    <property type="entry name" value="Ferritin-like"/>
</dbReference>
<dbReference type="EMBL" id="FZNR01000013">
    <property type="protein sequence ID" value="SNS29051.1"/>
    <property type="molecule type" value="Genomic_DNA"/>
</dbReference>
<gene>
    <name evidence="4" type="ORF">SAMN06264365_11358</name>
</gene>
<dbReference type="RefSeq" id="WP_089296385.1">
    <property type="nucleotide sequence ID" value="NZ_BOMU01000066.1"/>
</dbReference>
<proteinExistence type="predicted"/>